<feature type="non-terminal residue" evidence="1">
    <location>
        <position position="217"/>
    </location>
</feature>
<accession>X1P7Y8</accession>
<gene>
    <name evidence="1" type="ORF">S06H3_32145</name>
</gene>
<organism evidence="1">
    <name type="scientific">marine sediment metagenome</name>
    <dbReference type="NCBI Taxonomy" id="412755"/>
    <lineage>
        <taxon>unclassified sequences</taxon>
        <taxon>metagenomes</taxon>
        <taxon>ecological metagenomes</taxon>
    </lineage>
</organism>
<comment type="caution">
    <text evidence="1">The sequence shown here is derived from an EMBL/GenBank/DDBJ whole genome shotgun (WGS) entry which is preliminary data.</text>
</comment>
<sequence>MVNKVLSYNKLVVKTRKLIQCAKVPMHWSKTCNEKFDVHTVCVLFVLFQIEQKDYRLFSGWLSITTALGLPSVPHFTTLQKAFARLPPRLIRKLMQLAGKCEDRIASLDPTYFQLTNPSKGYCKRIGRDPRRDKLRKATVVVSTNKKKVLDVFIKAKERHGMKDVPEIAKSGCFKGRTVLADKEFDAERFHQIVEDSGGKSIVPTKYPNVPIHRTKG</sequence>
<dbReference type="AlphaFoldDB" id="X1P7Y8"/>
<evidence type="ECO:0008006" key="2">
    <source>
        <dbReference type="Google" id="ProtNLM"/>
    </source>
</evidence>
<name>X1P7Y8_9ZZZZ</name>
<proteinExistence type="predicted"/>
<dbReference type="EMBL" id="BARV01019086">
    <property type="protein sequence ID" value="GAI27024.1"/>
    <property type="molecule type" value="Genomic_DNA"/>
</dbReference>
<reference evidence="1" key="1">
    <citation type="journal article" date="2014" name="Front. Microbiol.">
        <title>High frequency of phylogenetically diverse reductive dehalogenase-homologous genes in deep subseafloor sedimentary metagenomes.</title>
        <authorList>
            <person name="Kawai M."/>
            <person name="Futagami T."/>
            <person name="Toyoda A."/>
            <person name="Takaki Y."/>
            <person name="Nishi S."/>
            <person name="Hori S."/>
            <person name="Arai W."/>
            <person name="Tsubouchi T."/>
            <person name="Morono Y."/>
            <person name="Uchiyama I."/>
            <person name="Ito T."/>
            <person name="Fujiyama A."/>
            <person name="Inagaki F."/>
            <person name="Takami H."/>
        </authorList>
    </citation>
    <scope>NUCLEOTIDE SEQUENCE</scope>
    <source>
        <strain evidence="1">Expedition CK06-06</strain>
    </source>
</reference>
<evidence type="ECO:0000313" key="1">
    <source>
        <dbReference type="EMBL" id="GAI27024.1"/>
    </source>
</evidence>
<protein>
    <recommendedName>
        <fullName evidence="2">Transposase IS4-like domain-containing protein</fullName>
    </recommendedName>
</protein>